<dbReference type="EMBL" id="JAEACU010000002">
    <property type="protein sequence ID" value="KAH7542589.1"/>
    <property type="molecule type" value="Genomic_DNA"/>
</dbReference>
<organism evidence="3 4">
    <name type="scientific">Ziziphus jujuba var. spinosa</name>
    <dbReference type="NCBI Taxonomy" id="714518"/>
    <lineage>
        <taxon>Eukaryota</taxon>
        <taxon>Viridiplantae</taxon>
        <taxon>Streptophyta</taxon>
        <taxon>Embryophyta</taxon>
        <taxon>Tracheophyta</taxon>
        <taxon>Spermatophyta</taxon>
        <taxon>Magnoliopsida</taxon>
        <taxon>eudicotyledons</taxon>
        <taxon>Gunneridae</taxon>
        <taxon>Pentapetalae</taxon>
        <taxon>rosids</taxon>
        <taxon>fabids</taxon>
        <taxon>Rosales</taxon>
        <taxon>Rhamnaceae</taxon>
        <taxon>Paliureae</taxon>
        <taxon>Ziziphus</taxon>
    </lineage>
</organism>
<proteinExistence type="inferred from homology"/>
<dbReference type="GO" id="GO:0036297">
    <property type="term" value="P:interstrand cross-link repair"/>
    <property type="evidence" value="ECO:0007669"/>
    <property type="project" value="TreeGrafter"/>
</dbReference>
<dbReference type="Proteomes" id="UP000813462">
    <property type="component" value="Unassembled WGS sequence"/>
</dbReference>
<gene>
    <name evidence="3" type="ORF">FEM48_Zijuj02G0090000</name>
</gene>
<reference evidence="3" key="1">
    <citation type="journal article" date="2021" name="Front. Plant Sci.">
        <title>Chromosome-Scale Genome Assembly for Chinese Sour Jujube and Insights Into Its Genome Evolution and Domestication Signature.</title>
        <authorList>
            <person name="Shen L.-Y."/>
            <person name="Luo H."/>
            <person name="Wang X.-L."/>
            <person name="Wang X.-M."/>
            <person name="Qiu X.-J."/>
            <person name="Liu H."/>
            <person name="Zhou S.-S."/>
            <person name="Jia K.-H."/>
            <person name="Nie S."/>
            <person name="Bao Y.-T."/>
            <person name="Zhang R.-G."/>
            <person name="Yun Q.-Z."/>
            <person name="Chai Y.-H."/>
            <person name="Lu J.-Y."/>
            <person name="Li Y."/>
            <person name="Zhao S.-W."/>
            <person name="Mao J.-F."/>
            <person name="Jia S.-G."/>
            <person name="Mao Y.-M."/>
        </authorList>
    </citation>
    <scope>NUCLEOTIDE SEQUENCE</scope>
    <source>
        <strain evidence="3">AT0</strain>
        <tissue evidence="3">Leaf</tissue>
    </source>
</reference>
<evidence type="ECO:0000313" key="3">
    <source>
        <dbReference type="EMBL" id="KAH7542589.1"/>
    </source>
</evidence>
<dbReference type="PANTHER" id="PTHR14464">
    <property type="entry name" value="EXONUCLEASE V"/>
    <property type="match status" value="1"/>
</dbReference>
<dbReference type="InterPro" id="IPR019190">
    <property type="entry name" value="EXOV"/>
</dbReference>
<feature type="region of interest" description="Disordered" evidence="2">
    <location>
        <begin position="1"/>
        <end position="24"/>
    </location>
</feature>
<accession>A0A978VUU4</accession>
<dbReference type="Pfam" id="PF09810">
    <property type="entry name" value="Exo5"/>
    <property type="match status" value="2"/>
</dbReference>
<comment type="caution">
    <text evidence="3">The sequence shown here is derived from an EMBL/GenBank/DDBJ whole genome shotgun (WGS) entry which is preliminary data.</text>
</comment>
<dbReference type="GO" id="GO:0005634">
    <property type="term" value="C:nucleus"/>
    <property type="evidence" value="ECO:0007669"/>
    <property type="project" value="TreeGrafter"/>
</dbReference>
<feature type="compositionally biased region" description="Polar residues" evidence="2">
    <location>
        <begin position="9"/>
        <end position="21"/>
    </location>
</feature>
<dbReference type="PANTHER" id="PTHR14464:SF4">
    <property type="entry name" value="EXONUCLEASE V"/>
    <property type="match status" value="1"/>
</dbReference>
<dbReference type="InterPro" id="IPR011604">
    <property type="entry name" value="PDDEXK-like_dom_sf"/>
</dbReference>
<dbReference type="AlphaFoldDB" id="A0A978VUU4"/>
<sequence>MTESHSESVSELSINNNNENKGSLPEIPIDVVSEEEMALLEAALASARSSFPSSVVPAIHSSHIHSNVRSIHSITVLAKRRFSGLSEPDIEDSANFANTQKKNGVTDSFFLRFRKKKGLSVTDITATESEELKVLQILGRSILLQVMAMVAKEWCEKQMEFVLLGKRKINKAMRKGSARHAKLEEEVVKKVKVHVESVEDRWALTLLNFIIGVNQLLFEGLTRELPLNNDISCLVSFFAEVFLFCDIRISFVEGVWMVGVIDEIRMSKTETDKNPLLVDTKTRVRETLPAEPQRRNGRLQLMCYKHMWDSLVTDKFPARKFFDFFSLNPYSILSEDIRERTAYSGFPSKTLDDVVGYYIEACHILPLAHDQLLLRYEFQKDESVLGEDRFPHDPIWLKKQIQVCLEFWLGEREASYTPEEERWKCRFCRYASVCPTNANLDSSTSSPTNSDTK</sequence>
<dbReference type="Gene3D" id="3.90.320.10">
    <property type="match status" value="1"/>
</dbReference>
<evidence type="ECO:0000256" key="2">
    <source>
        <dbReference type="SAM" id="MobiDB-lite"/>
    </source>
</evidence>
<name>A0A978VUU4_ZIZJJ</name>
<evidence type="ECO:0000256" key="1">
    <source>
        <dbReference type="ARBA" id="ARBA00009797"/>
    </source>
</evidence>
<evidence type="ECO:0000313" key="4">
    <source>
        <dbReference type="Proteomes" id="UP000813462"/>
    </source>
</evidence>
<dbReference type="GO" id="GO:0045145">
    <property type="term" value="F:single-stranded DNA 5'-3' DNA exonuclease activity"/>
    <property type="evidence" value="ECO:0007669"/>
    <property type="project" value="InterPro"/>
</dbReference>
<protein>
    <recommendedName>
        <fullName evidence="5">Exonuclease V, chloroplastic</fullName>
    </recommendedName>
</protein>
<comment type="similarity">
    <text evidence="1">Belongs to the EXO5 family.</text>
</comment>
<evidence type="ECO:0008006" key="5">
    <source>
        <dbReference type="Google" id="ProtNLM"/>
    </source>
</evidence>